<dbReference type="InParanoid" id="A0A0D0EAM8"/>
<reference evidence="2" key="2">
    <citation type="submission" date="2015-01" db="EMBL/GenBank/DDBJ databases">
        <title>Evolutionary Origins and Diversification of the Mycorrhizal Mutualists.</title>
        <authorList>
            <consortium name="DOE Joint Genome Institute"/>
            <consortium name="Mycorrhizal Genomics Consortium"/>
            <person name="Kohler A."/>
            <person name="Kuo A."/>
            <person name="Nagy L.G."/>
            <person name="Floudas D."/>
            <person name="Copeland A."/>
            <person name="Barry K.W."/>
            <person name="Cichocki N."/>
            <person name="Veneault-Fourrey C."/>
            <person name="LaButti K."/>
            <person name="Lindquist E.A."/>
            <person name="Lipzen A."/>
            <person name="Lundell T."/>
            <person name="Morin E."/>
            <person name="Murat C."/>
            <person name="Riley R."/>
            <person name="Ohm R."/>
            <person name="Sun H."/>
            <person name="Tunlid A."/>
            <person name="Henrissat B."/>
            <person name="Grigoriev I.V."/>
            <person name="Hibbett D.S."/>
            <person name="Martin F."/>
        </authorList>
    </citation>
    <scope>NUCLEOTIDE SEQUENCE [LARGE SCALE GENOMIC DNA]</scope>
    <source>
        <strain evidence="2">Ve08.2h10</strain>
    </source>
</reference>
<dbReference type="EMBL" id="KN824971">
    <property type="protein sequence ID" value="KIK96745.1"/>
    <property type="molecule type" value="Genomic_DNA"/>
</dbReference>
<accession>A0A0D0EAM8</accession>
<keyword evidence="2" id="KW-1185">Reference proteome</keyword>
<dbReference type="Proteomes" id="UP000054538">
    <property type="component" value="Unassembled WGS sequence"/>
</dbReference>
<dbReference type="HOGENOM" id="CLU_2171838_0_0_1"/>
<evidence type="ECO:0000313" key="1">
    <source>
        <dbReference type="EMBL" id="KIK96745.1"/>
    </source>
</evidence>
<protein>
    <submittedName>
        <fullName evidence="1">Uncharacterized protein</fullName>
    </submittedName>
</protein>
<dbReference type="AlphaFoldDB" id="A0A0D0EAM8"/>
<name>A0A0D0EAM8_9AGAM</name>
<proteinExistence type="predicted"/>
<sequence length="110" mass="13105">MLPEFGRTHRRKLYIPCTATPGENSTAWVTTSVLRDERMIRNLELFHVYGTLWYVQFWTRNRRNEAERNEKGSNSTHQLEVSCFNEVSNSGKRWVKLQEFYVNSHLHTTN</sequence>
<gene>
    <name evidence="1" type="ORF">PAXRUDRAFT_825652</name>
</gene>
<evidence type="ECO:0000313" key="2">
    <source>
        <dbReference type="Proteomes" id="UP000054538"/>
    </source>
</evidence>
<reference evidence="1 2" key="1">
    <citation type="submission" date="2014-04" db="EMBL/GenBank/DDBJ databases">
        <authorList>
            <consortium name="DOE Joint Genome Institute"/>
            <person name="Kuo A."/>
            <person name="Kohler A."/>
            <person name="Jargeat P."/>
            <person name="Nagy L.G."/>
            <person name="Floudas D."/>
            <person name="Copeland A."/>
            <person name="Barry K.W."/>
            <person name="Cichocki N."/>
            <person name="Veneault-Fourrey C."/>
            <person name="LaButti K."/>
            <person name="Lindquist E.A."/>
            <person name="Lipzen A."/>
            <person name="Lundell T."/>
            <person name="Morin E."/>
            <person name="Murat C."/>
            <person name="Sun H."/>
            <person name="Tunlid A."/>
            <person name="Henrissat B."/>
            <person name="Grigoriev I.V."/>
            <person name="Hibbett D.S."/>
            <person name="Martin F."/>
            <person name="Nordberg H.P."/>
            <person name="Cantor M.N."/>
            <person name="Hua S.X."/>
        </authorList>
    </citation>
    <scope>NUCLEOTIDE SEQUENCE [LARGE SCALE GENOMIC DNA]</scope>
    <source>
        <strain evidence="1 2">Ve08.2h10</strain>
    </source>
</reference>
<organism evidence="1 2">
    <name type="scientific">Paxillus rubicundulus Ve08.2h10</name>
    <dbReference type="NCBI Taxonomy" id="930991"/>
    <lineage>
        <taxon>Eukaryota</taxon>
        <taxon>Fungi</taxon>
        <taxon>Dikarya</taxon>
        <taxon>Basidiomycota</taxon>
        <taxon>Agaricomycotina</taxon>
        <taxon>Agaricomycetes</taxon>
        <taxon>Agaricomycetidae</taxon>
        <taxon>Boletales</taxon>
        <taxon>Paxilineae</taxon>
        <taxon>Paxillaceae</taxon>
        <taxon>Paxillus</taxon>
    </lineage>
</organism>